<dbReference type="GO" id="GO:0005324">
    <property type="term" value="F:long-chain fatty acid transmembrane transporter activity"/>
    <property type="evidence" value="ECO:0007669"/>
    <property type="project" value="TreeGrafter"/>
</dbReference>
<name>A0A8F8AS29_LETRI</name>
<sequence>MAELLEQVLPDARSSGVTAWFLGSSSPLPGVGALEGPDDAMRGPDPNGEADGGDPLPPLPEDSCEDVKMDSSFVYIYTSGTTGLPKAAIVNQLRFWRGAMLLEACGVTEHDVVYSPLPLYHSAASLIGIGGCINLGATLVLRKKFSASHFWSDCRKHDVTVVQYIGELLRYLCNQPKRPGESEHGVRMAVGNGLRQDVWQDFLDRFGPIRVCEFYAATEGNIGLLNHRGKPGAIGYIGLLSKIMFPLAVLRYDMEKEEPWRGPEGWCERVRPGEVGLLVGYVTPRSPFSGYAGNRSQSERKLLHGVFRRGDVYFNTGDLIRVEHDGYVYFSDRTGDTFRWKGENVATLEVADVLSLTEQVAEVNVYGVTVPGHEGRVGMAALVLRDGRSSLDGAALARHVVLHLPTYARPRFLRIQEELEMTGTMKQRKVRLVSEGFDPGSMHDPLYVLDDAEGAYVPLTSSLYHKLVTGAVKL</sequence>
<keyword evidence="3" id="KW-0276">Fatty acid metabolism</keyword>
<evidence type="ECO:0000256" key="4">
    <source>
        <dbReference type="ARBA" id="ARBA00023055"/>
    </source>
</evidence>
<proteinExistence type="evidence at transcript level"/>
<dbReference type="PANTHER" id="PTHR43107">
    <property type="entry name" value="LONG-CHAIN FATTY ACID TRANSPORT PROTEIN"/>
    <property type="match status" value="1"/>
</dbReference>
<keyword evidence="5" id="KW-0443">Lipid metabolism</keyword>
<evidence type="ECO:0000256" key="7">
    <source>
        <dbReference type="ARBA" id="ARBA00036527"/>
    </source>
</evidence>
<dbReference type="FunFam" id="3.30.300.30:FF:000002">
    <property type="entry name" value="Long-chain fatty acid transport protein 1"/>
    <property type="match status" value="1"/>
</dbReference>
<protein>
    <recommendedName>
        <fullName evidence="6">long-chain-fatty-acid--CoA ligase</fullName>
        <ecNumber evidence="6">6.2.1.3</ecNumber>
    </recommendedName>
    <alternativeName>
        <fullName evidence="8">Long-chain-fatty-acid--CoA ligase</fullName>
    </alternativeName>
</protein>
<dbReference type="InterPro" id="IPR020845">
    <property type="entry name" value="AMP-binding_CS"/>
</dbReference>
<dbReference type="PANTHER" id="PTHR43107:SF22">
    <property type="entry name" value="VERY LONG-CHAIN ACYL-COA SYNTHETASE"/>
    <property type="match status" value="1"/>
</dbReference>
<reference evidence="13" key="1">
    <citation type="journal article" date="2021" name="Front. Cell Dev. Biol.">
        <title>Genetic and Functional Characterization of Novel Brown-Like Adipocytes Around the Lamprey Brain.</title>
        <authorList>
            <person name="Xu X."/>
            <person name="Ma A."/>
            <person name="Li T."/>
            <person name="Cui W."/>
            <person name="Wang X."/>
            <person name="Li J."/>
            <person name="Li Q."/>
            <person name="Pang Y."/>
        </authorList>
    </citation>
    <scope>NUCLEOTIDE SEQUENCE</scope>
</reference>
<dbReference type="GO" id="GO:0004467">
    <property type="term" value="F:long-chain fatty acid-CoA ligase activity"/>
    <property type="evidence" value="ECO:0007669"/>
    <property type="project" value="UniProtKB-EC"/>
</dbReference>
<evidence type="ECO:0000259" key="12">
    <source>
        <dbReference type="Pfam" id="PF13193"/>
    </source>
</evidence>
<dbReference type="Pfam" id="PF00501">
    <property type="entry name" value="AMP-binding"/>
    <property type="match status" value="1"/>
</dbReference>
<dbReference type="GO" id="GO:0044539">
    <property type="term" value="P:long-chain fatty acid import into cell"/>
    <property type="evidence" value="ECO:0007669"/>
    <property type="project" value="TreeGrafter"/>
</dbReference>
<dbReference type="AlphaFoldDB" id="A0A8F8AS29"/>
<dbReference type="PROSITE" id="PS00455">
    <property type="entry name" value="AMP_BINDING"/>
    <property type="match status" value="1"/>
</dbReference>
<evidence type="ECO:0000256" key="10">
    <source>
        <dbReference type="SAM" id="MobiDB-lite"/>
    </source>
</evidence>
<dbReference type="InterPro" id="IPR042099">
    <property type="entry name" value="ANL_N_sf"/>
</dbReference>
<dbReference type="EMBL" id="MW683931">
    <property type="protein sequence ID" value="QXY82278.1"/>
    <property type="molecule type" value="mRNA"/>
</dbReference>
<accession>A0A8F8AS29</accession>
<dbReference type="InterPro" id="IPR045851">
    <property type="entry name" value="AMP-bd_C_sf"/>
</dbReference>
<dbReference type="Pfam" id="PF13193">
    <property type="entry name" value="AMP-binding_C"/>
    <property type="match status" value="1"/>
</dbReference>
<evidence type="ECO:0000256" key="3">
    <source>
        <dbReference type="ARBA" id="ARBA00022832"/>
    </source>
</evidence>
<organism evidence="13">
    <name type="scientific">Lethenteron reissneri</name>
    <name type="common">Far Eastern brook lamprey</name>
    <name type="synonym">Lampetra reissneri</name>
    <dbReference type="NCBI Taxonomy" id="7753"/>
    <lineage>
        <taxon>Eukaryota</taxon>
        <taxon>Metazoa</taxon>
        <taxon>Chordata</taxon>
        <taxon>Craniata</taxon>
        <taxon>Vertebrata</taxon>
        <taxon>Cyclostomata</taxon>
        <taxon>Hyperoartia</taxon>
        <taxon>Petromyzontiformes</taxon>
        <taxon>Petromyzontidae</taxon>
        <taxon>Lethenteron</taxon>
    </lineage>
</organism>
<feature type="domain" description="AMP-binding enzyme C-terminal" evidence="12">
    <location>
        <begin position="349"/>
        <end position="426"/>
    </location>
</feature>
<dbReference type="InterPro" id="IPR000873">
    <property type="entry name" value="AMP-dep_synth/lig_dom"/>
</dbReference>
<evidence type="ECO:0000256" key="6">
    <source>
        <dbReference type="ARBA" id="ARBA00026121"/>
    </source>
</evidence>
<evidence type="ECO:0000259" key="11">
    <source>
        <dbReference type="Pfam" id="PF00501"/>
    </source>
</evidence>
<dbReference type="GO" id="GO:0005886">
    <property type="term" value="C:plasma membrane"/>
    <property type="evidence" value="ECO:0007669"/>
    <property type="project" value="TreeGrafter"/>
</dbReference>
<dbReference type="InterPro" id="IPR025110">
    <property type="entry name" value="AMP-bd_C"/>
</dbReference>
<keyword evidence="4" id="KW-0813">Transport</keyword>
<evidence type="ECO:0000256" key="1">
    <source>
        <dbReference type="ARBA" id="ARBA00006432"/>
    </source>
</evidence>
<dbReference type="Gene3D" id="3.40.50.12780">
    <property type="entry name" value="N-terminal domain of ligase-like"/>
    <property type="match status" value="1"/>
</dbReference>
<comment type="catalytic activity">
    <reaction evidence="9">
        <text>tetracosanoate + ATP + CoA = tetracosanoyl-CoA + AMP + diphosphate</text>
        <dbReference type="Rhea" id="RHEA:33639"/>
        <dbReference type="ChEBI" id="CHEBI:30616"/>
        <dbReference type="ChEBI" id="CHEBI:31014"/>
        <dbReference type="ChEBI" id="CHEBI:33019"/>
        <dbReference type="ChEBI" id="CHEBI:57287"/>
        <dbReference type="ChEBI" id="CHEBI:65052"/>
        <dbReference type="ChEBI" id="CHEBI:456215"/>
    </reaction>
    <physiologicalReaction direction="left-to-right" evidence="9">
        <dbReference type="Rhea" id="RHEA:33640"/>
    </physiologicalReaction>
</comment>
<evidence type="ECO:0000256" key="2">
    <source>
        <dbReference type="ARBA" id="ARBA00022598"/>
    </source>
</evidence>
<dbReference type="Gene3D" id="3.30.300.30">
    <property type="match status" value="1"/>
</dbReference>
<dbReference type="EC" id="6.2.1.3" evidence="6"/>
<dbReference type="GO" id="GO:0005789">
    <property type="term" value="C:endoplasmic reticulum membrane"/>
    <property type="evidence" value="ECO:0007669"/>
    <property type="project" value="TreeGrafter"/>
</dbReference>
<evidence type="ECO:0000256" key="5">
    <source>
        <dbReference type="ARBA" id="ARBA00023098"/>
    </source>
</evidence>
<evidence type="ECO:0000313" key="13">
    <source>
        <dbReference type="EMBL" id="QXY82278.1"/>
    </source>
</evidence>
<keyword evidence="4" id="KW-0445">Lipid transport</keyword>
<dbReference type="SUPFAM" id="SSF56801">
    <property type="entry name" value="Acetyl-CoA synthetase-like"/>
    <property type="match status" value="1"/>
</dbReference>
<comment type="catalytic activity">
    <reaction evidence="7">
        <text>a very long-chain fatty acid + ATP + CoA = a very long-chain fatty acyl-CoA + AMP + diphosphate</text>
        <dbReference type="Rhea" id="RHEA:54536"/>
        <dbReference type="ChEBI" id="CHEBI:30616"/>
        <dbReference type="ChEBI" id="CHEBI:33019"/>
        <dbReference type="ChEBI" id="CHEBI:57287"/>
        <dbReference type="ChEBI" id="CHEBI:58950"/>
        <dbReference type="ChEBI" id="CHEBI:138261"/>
        <dbReference type="ChEBI" id="CHEBI:456215"/>
    </reaction>
    <physiologicalReaction direction="left-to-right" evidence="7">
        <dbReference type="Rhea" id="RHEA:54537"/>
    </physiologicalReaction>
</comment>
<feature type="domain" description="AMP-dependent synthetase/ligase" evidence="11">
    <location>
        <begin position="61"/>
        <end position="228"/>
    </location>
</feature>
<evidence type="ECO:0000256" key="9">
    <source>
        <dbReference type="ARBA" id="ARBA00048666"/>
    </source>
</evidence>
<keyword evidence="2" id="KW-0436">Ligase</keyword>
<evidence type="ECO:0000256" key="8">
    <source>
        <dbReference type="ARBA" id="ARBA00041297"/>
    </source>
</evidence>
<comment type="similarity">
    <text evidence="1">Belongs to the ATP-dependent AMP-binding enzyme family.</text>
</comment>
<feature type="region of interest" description="Disordered" evidence="10">
    <location>
        <begin position="25"/>
        <end position="62"/>
    </location>
</feature>